<sequence length="51" mass="6010">MDSQEIKAEERNAIFGEIILGYGIFGEASLKTNGSHWEPYLWRNHPWIQYL</sequence>
<dbReference type="EMBL" id="ABWZ01000015">
    <property type="protein sequence ID" value="EEB26608.1"/>
    <property type="molecule type" value="Genomic_DNA"/>
</dbReference>
<dbReference type="HOGENOM" id="CLU_3247149_0_0_10"/>
<accession>B6VUE5</accession>
<dbReference type="AlphaFoldDB" id="B6VUE5"/>
<evidence type="ECO:0000313" key="1">
    <source>
        <dbReference type="EMBL" id="EEB26608.1"/>
    </source>
</evidence>
<organism evidence="1 2">
    <name type="scientific">Phocaeicola dorei DSM 17855</name>
    <dbReference type="NCBI Taxonomy" id="483217"/>
    <lineage>
        <taxon>Bacteria</taxon>
        <taxon>Pseudomonadati</taxon>
        <taxon>Bacteroidota</taxon>
        <taxon>Bacteroidia</taxon>
        <taxon>Bacteroidales</taxon>
        <taxon>Bacteroidaceae</taxon>
        <taxon>Phocaeicola</taxon>
    </lineage>
</organism>
<name>B6VUE5_9BACT</name>
<dbReference type="GeneID" id="93447946"/>
<reference evidence="1 2" key="1">
    <citation type="submission" date="2008-10" db="EMBL/GenBank/DDBJ databases">
        <title>Draft genome sequence of Bacteroides dorei (DSM 17855).</title>
        <authorList>
            <person name="Sudarsanam P."/>
            <person name="Ley R."/>
            <person name="Guruge J."/>
            <person name="Turnbaugh P.J."/>
            <person name="Mahowald M."/>
            <person name="Liep D."/>
            <person name="Gordon J."/>
        </authorList>
    </citation>
    <scope>NUCLEOTIDE SEQUENCE [LARGE SCALE GENOMIC DNA]</scope>
    <source>
        <strain evidence="1 2">DSM 17855</strain>
    </source>
</reference>
<gene>
    <name evidence="1" type="ORF">BACDOR_00918</name>
</gene>
<proteinExistence type="predicted"/>
<evidence type="ECO:0000313" key="2">
    <source>
        <dbReference type="Proteomes" id="UP000004849"/>
    </source>
</evidence>
<protein>
    <submittedName>
        <fullName evidence="1">Uncharacterized protein</fullName>
    </submittedName>
</protein>
<dbReference type="Proteomes" id="UP000004849">
    <property type="component" value="Unassembled WGS sequence"/>
</dbReference>
<dbReference type="RefSeq" id="WP_007832496.1">
    <property type="nucleotide sequence ID" value="NZ_DS995531.1"/>
</dbReference>
<reference evidence="1 2" key="2">
    <citation type="submission" date="2008-10" db="EMBL/GenBank/DDBJ databases">
        <authorList>
            <person name="Fulton L."/>
            <person name="Clifton S."/>
            <person name="Fulton B."/>
            <person name="Xu J."/>
            <person name="Minx P."/>
            <person name="Pepin K.H."/>
            <person name="Johnson M."/>
            <person name="Thiruvilangam P."/>
            <person name="Bhonagiri V."/>
            <person name="Nash W.E."/>
            <person name="Mardis E.R."/>
            <person name="Wilson R.K."/>
        </authorList>
    </citation>
    <scope>NUCLEOTIDE SEQUENCE [LARGE SCALE GENOMIC DNA]</scope>
    <source>
        <strain evidence="1 2">DSM 17855</strain>
    </source>
</reference>